<dbReference type="EMBL" id="KF594191">
    <property type="protein sequence ID" value="AIE38682.1"/>
    <property type="molecule type" value="Genomic_DNA"/>
</dbReference>
<dbReference type="EMBL" id="KF594185">
    <property type="protein sequence ID" value="AIE38424.1"/>
    <property type="molecule type" value="Genomic_DNA"/>
</dbReference>
<name>A0A075EHE9_9CAUD</name>
<dbReference type="EMBL" id="KF594194">
    <property type="protein sequence ID" value="AIE38811.1"/>
    <property type="molecule type" value="Genomic_DNA"/>
</dbReference>
<feature type="region of interest" description="Disordered" evidence="1">
    <location>
        <begin position="102"/>
        <end position="128"/>
    </location>
</feature>
<evidence type="ECO:0000313" key="12">
    <source>
        <dbReference type="EMBL" id="AIE38811.1"/>
    </source>
</evidence>
<sequence length="167" mass="18350">MSSMMLSLNVSVGAKSAVLGDSTLPLSFHSVDHVDIVLDWHVLLAVFLDDGLVFRSVLLITLGRKVRVLVTQIQVIQGAVPDVAVFVAEIMRVDLLSHERLPDGESNREGSALPVDTDREHEVGPARRHHGLDPVKGFHVDQFATLTDGKARPAIQRRELLVQVLQI</sequence>
<feature type="compositionally biased region" description="Basic and acidic residues" evidence="1">
    <location>
        <begin position="116"/>
        <end position="128"/>
    </location>
</feature>
<evidence type="ECO:0000256" key="1">
    <source>
        <dbReference type="SAM" id="MobiDB-lite"/>
    </source>
</evidence>
<evidence type="ECO:0000313" key="8">
    <source>
        <dbReference type="EMBL" id="AIE38639.1"/>
    </source>
</evidence>
<dbReference type="EMBL" id="KF594193">
    <property type="protein sequence ID" value="AIE38768.1"/>
    <property type="molecule type" value="Genomic_DNA"/>
</dbReference>
<evidence type="ECO:0000313" key="5">
    <source>
        <dbReference type="EMBL" id="AIE38510.1"/>
    </source>
</evidence>
<protein>
    <submittedName>
        <fullName evidence="9">Uncharacterized protein</fullName>
    </submittedName>
</protein>
<dbReference type="EMBL" id="KF594192">
    <property type="protein sequence ID" value="AIE38725.1"/>
    <property type="molecule type" value="Genomic_DNA"/>
</dbReference>
<accession>A0A075EHE9</accession>
<evidence type="ECO:0000313" key="2">
    <source>
        <dbReference type="EMBL" id="AIE38381.1"/>
    </source>
</evidence>
<dbReference type="EMBL" id="KF594188">
    <property type="protein sequence ID" value="AIE38553.1"/>
    <property type="molecule type" value="Genomic_DNA"/>
</dbReference>
<proteinExistence type="predicted"/>
<dbReference type="EMBL" id="KF594187">
    <property type="protein sequence ID" value="AIE38510.1"/>
    <property type="molecule type" value="Genomic_DNA"/>
</dbReference>
<evidence type="ECO:0000313" key="10">
    <source>
        <dbReference type="EMBL" id="AIE38725.1"/>
    </source>
</evidence>
<evidence type="ECO:0000313" key="4">
    <source>
        <dbReference type="EMBL" id="AIE38467.1"/>
    </source>
</evidence>
<evidence type="ECO:0000313" key="3">
    <source>
        <dbReference type="EMBL" id="AIE38424.1"/>
    </source>
</evidence>
<dbReference type="EMBL" id="KF594190">
    <property type="protein sequence ID" value="AIE38639.1"/>
    <property type="molecule type" value="Genomic_DNA"/>
</dbReference>
<evidence type="ECO:0000313" key="9">
    <source>
        <dbReference type="EMBL" id="AIE38682.1"/>
    </source>
</evidence>
<evidence type="ECO:0000313" key="7">
    <source>
        <dbReference type="EMBL" id="AIE38596.1"/>
    </source>
</evidence>
<organism evidence="9">
    <name type="scientific">Siphovirus contig89</name>
    <dbReference type="NCBI Taxonomy" id="1518022"/>
    <lineage>
        <taxon>Viruses</taxon>
        <taxon>Duplodnaviria</taxon>
        <taxon>Heunggongvirae</taxon>
        <taxon>Uroviricota</taxon>
        <taxon>Caudoviricetes</taxon>
    </lineage>
</organism>
<reference evidence="9" key="1">
    <citation type="journal article" date="2014" name="ISME J.">
        <title>Human oral viruses are personal, persistent and gender-consistent.</title>
        <authorList>
            <person name="Abeles S.R."/>
            <person name="Robles-Sikisaka R."/>
            <person name="Ly M."/>
            <person name="Lum A.G."/>
            <person name="Salzman J."/>
            <person name="Boehm T.K."/>
            <person name="Pride D.T."/>
        </authorList>
    </citation>
    <scope>NUCLEOTIDE SEQUENCE</scope>
    <source>
        <strain evidence="9">Day14AM</strain>
        <strain evidence="2">Day1AM</strain>
        <strain evidence="3">Day1Noon</strain>
        <strain evidence="4">Day1PM</strain>
        <strain evidence="5">Day2AM</strain>
        <strain evidence="10">Day30AM</strain>
        <strain evidence="11">Day30Noon</strain>
        <strain evidence="6">Day4AM</strain>
        <strain evidence="12">Day60AM</strain>
        <strain evidence="7">Day7AM</strain>
        <strain evidence="8">Day7Noon</strain>
    </source>
</reference>
<evidence type="ECO:0000313" key="11">
    <source>
        <dbReference type="EMBL" id="AIE38768.1"/>
    </source>
</evidence>
<dbReference type="EMBL" id="KF594189">
    <property type="protein sequence ID" value="AIE38596.1"/>
    <property type="molecule type" value="Genomic_DNA"/>
</dbReference>
<dbReference type="EMBL" id="KF594184">
    <property type="protein sequence ID" value="AIE38381.1"/>
    <property type="molecule type" value="Genomic_DNA"/>
</dbReference>
<dbReference type="EMBL" id="KF594186">
    <property type="protein sequence ID" value="AIE38467.1"/>
    <property type="molecule type" value="Genomic_DNA"/>
</dbReference>
<evidence type="ECO:0000313" key="6">
    <source>
        <dbReference type="EMBL" id="AIE38553.1"/>
    </source>
</evidence>